<evidence type="ECO:0000256" key="1">
    <source>
        <dbReference type="SAM" id="Phobius"/>
    </source>
</evidence>
<keyword evidence="1" id="KW-0472">Membrane</keyword>
<dbReference type="EMBL" id="DQ229155">
    <property type="protein sequence ID" value="ABB79935.1"/>
    <property type="molecule type" value="Genomic_DNA"/>
</dbReference>
<evidence type="ECO:0000313" key="2">
    <source>
        <dbReference type="EMBL" id="ABB79935.1"/>
    </source>
</evidence>
<dbReference type="CDD" id="cd01301">
    <property type="entry name" value="rDP_like"/>
    <property type="match status" value="1"/>
</dbReference>
<protein>
    <submittedName>
        <fullName evidence="2">Predicted Zn-dependent dipeptidase</fullName>
    </submittedName>
</protein>
<reference evidence="2" key="1">
    <citation type="journal article" date="2009" name="Appl. Microbiol. Biotechnol.">
        <title>Cloning and characterization of a new cold-active lipase from a deep-sea sediment metagenome.</title>
        <authorList>
            <person name="Jeon J.H."/>
            <person name="Kim J.T."/>
            <person name="Kim Y.J."/>
            <person name="Kim H.K."/>
            <person name="Lee H.S."/>
            <person name="Kang S.G."/>
            <person name="Kim S.J."/>
            <person name="Lee J.H."/>
        </authorList>
    </citation>
    <scope>NUCLEOTIDE SEQUENCE</scope>
</reference>
<organism evidence="2">
    <name type="scientific">uncultured bacterium pES01019D12</name>
    <dbReference type="NCBI Taxonomy" id="355333"/>
    <lineage>
        <taxon>Bacteria</taxon>
        <taxon>environmental samples</taxon>
    </lineage>
</organism>
<keyword evidence="1" id="KW-0812">Transmembrane</keyword>
<dbReference type="Pfam" id="PF01244">
    <property type="entry name" value="Peptidase_M19"/>
    <property type="match status" value="1"/>
</dbReference>
<dbReference type="GO" id="GO:0006508">
    <property type="term" value="P:proteolysis"/>
    <property type="evidence" value="ECO:0007669"/>
    <property type="project" value="InterPro"/>
</dbReference>
<accession>A0EJJ9</accession>
<dbReference type="PANTHER" id="PTHR10443:SF12">
    <property type="entry name" value="DIPEPTIDASE"/>
    <property type="match status" value="1"/>
</dbReference>
<dbReference type="InterPro" id="IPR032466">
    <property type="entry name" value="Metal_Hydrolase"/>
</dbReference>
<sequence length="389" mass="42196">MLRKILISIITLIIVATFMALVIGPGYLENSLNKVIEHDDYVISDEARALHSTLLAADLHSDTLLWHRNVLDRSDRGHVDLPRLVEGGVAVQVFSTVTKAPKALNYEENTGDSDQITGAVILQRWPIRTWGSLYERARYQAQRLDKAAQRSDGALVFLRTAADLESVLESRAQGIAVTGGLMATEGSHALDGSLENIQNLYNEGFRMMGLHHFFDNKLGGSLHGVSKAGLSDFGHDAVVEMNRLGIMIDVAHSSEAVVDDVLALSTTPLVGIPHRGLKVLVNQPRNISDDHMRRIAAAGGLIGIGYWDGAVCDATPAGVARSIAYAVKLVGEQHVALGSDYDGATSVYFDTSELSALTQALLNEGLSDKQIRAVMGGNQIRFFRKHLPN</sequence>
<dbReference type="PROSITE" id="PS51365">
    <property type="entry name" value="RENAL_DIPEPTIDASE_2"/>
    <property type="match status" value="1"/>
</dbReference>
<dbReference type="SUPFAM" id="SSF51556">
    <property type="entry name" value="Metallo-dependent hydrolases"/>
    <property type="match status" value="1"/>
</dbReference>
<dbReference type="GO" id="GO:0070573">
    <property type="term" value="F:metallodipeptidase activity"/>
    <property type="evidence" value="ECO:0007669"/>
    <property type="project" value="InterPro"/>
</dbReference>
<keyword evidence="1" id="KW-1133">Transmembrane helix</keyword>
<feature type="transmembrane region" description="Helical" evidence="1">
    <location>
        <begin position="5"/>
        <end position="28"/>
    </location>
</feature>
<dbReference type="AlphaFoldDB" id="A0EJJ9"/>
<name>A0EJJ9_9BACT</name>
<proteinExistence type="predicted"/>
<dbReference type="Gene3D" id="3.20.20.140">
    <property type="entry name" value="Metal-dependent hydrolases"/>
    <property type="match status" value="1"/>
</dbReference>
<dbReference type="InterPro" id="IPR008257">
    <property type="entry name" value="Pept_M19"/>
</dbReference>
<dbReference type="PANTHER" id="PTHR10443">
    <property type="entry name" value="MICROSOMAL DIPEPTIDASE"/>
    <property type="match status" value="1"/>
</dbReference>